<feature type="transmembrane region" description="Helical" evidence="8">
    <location>
        <begin position="138"/>
        <end position="159"/>
    </location>
</feature>
<dbReference type="Proteomes" id="UP000261600">
    <property type="component" value="Unplaced"/>
</dbReference>
<dbReference type="PROSITE" id="PS50835">
    <property type="entry name" value="IG_LIKE"/>
    <property type="match status" value="1"/>
</dbReference>
<evidence type="ECO:0000256" key="2">
    <source>
        <dbReference type="ARBA" id="ARBA00022475"/>
    </source>
</evidence>
<sequence>MRNFPLTIVLLLCGLSGISVSVSEFHTVEVQSGEEVTLLCSNFSSSLTQIMWFKVAKRVKPQCICHLFKSTEPAKFCDGFQNGKYEATSNVSNLFLKMKLVELSDSGLYFCGYYITRTPVIVEATYLEVQEFDGLTKWISVILGGLTVVLTTVIIGLLVKNKKLQKAHTEEQNRQSQSSDDLNYASVTFHPKTSRNLRPASEREVETVIYSTQETTRTAAQSGTDASCQLVNGLLEEILVLFVASVLSKIQHLK</sequence>
<proteinExistence type="predicted"/>
<dbReference type="PANTHER" id="PTHR19433">
    <property type="entry name" value="T-CELL RECEPTOR ALPHA CHAIN V REGION-RELATED"/>
    <property type="match status" value="1"/>
</dbReference>
<evidence type="ECO:0000313" key="12">
    <source>
        <dbReference type="Proteomes" id="UP000261600"/>
    </source>
</evidence>
<dbReference type="Ensembl" id="ENSMALT00000004192.1">
    <property type="protein sequence ID" value="ENSMALP00000004090.1"/>
    <property type="gene ID" value="ENSMALG00000002975.1"/>
</dbReference>
<dbReference type="SMART" id="SM00409">
    <property type="entry name" value="IG"/>
    <property type="match status" value="1"/>
</dbReference>
<dbReference type="InterPro" id="IPR013783">
    <property type="entry name" value="Ig-like_fold"/>
</dbReference>
<evidence type="ECO:0000256" key="3">
    <source>
        <dbReference type="ARBA" id="ARBA00022729"/>
    </source>
</evidence>
<dbReference type="Pfam" id="PF07686">
    <property type="entry name" value="V-set"/>
    <property type="match status" value="1"/>
</dbReference>
<accession>A0A3Q3Q4D0</accession>
<dbReference type="GO" id="GO:0009617">
    <property type="term" value="P:response to bacterium"/>
    <property type="evidence" value="ECO:0007669"/>
    <property type="project" value="TreeGrafter"/>
</dbReference>
<keyword evidence="12" id="KW-1185">Reference proteome</keyword>
<name>A0A3Q3Q4D0_MONAL</name>
<keyword evidence="3 9" id="KW-0732">Signal</keyword>
<evidence type="ECO:0000256" key="4">
    <source>
        <dbReference type="ARBA" id="ARBA00022859"/>
    </source>
</evidence>
<dbReference type="GO" id="GO:0002376">
    <property type="term" value="P:immune system process"/>
    <property type="evidence" value="ECO:0007669"/>
    <property type="project" value="UniProtKB-KW"/>
</dbReference>
<reference evidence="11" key="1">
    <citation type="submission" date="2025-08" db="UniProtKB">
        <authorList>
            <consortium name="Ensembl"/>
        </authorList>
    </citation>
    <scope>IDENTIFICATION</scope>
</reference>
<keyword evidence="8" id="KW-1133">Transmembrane helix</keyword>
<dbReference type="GO" id="GO:0005886">
    <property type="term" value="C:plasma membrane"/>
    <property type="evidence" value="ECO:0007669"/>
    <property type="project" value="UniProtKB-SubCell"/>
</dbReference>
<evidence type="ECO:0000259" key="10">
    <source>
        <dbReference type="PROSITE" id="PS50835"/>
    </source>
</evidence>
<evidence type="ECO:0000256" key="7">
    <source>
        <dbReference type="ARBA" id="ARBA00023180"/>
    </source>
</evidence>
<dbReference type="InterPro" id="IPR007110">
    <property type="entry name" value="Ig-like_dom"/>
</dbReference>
<keyword evidence="5 8" id="KW-0472">Membrane</keyword>
<keyword evidence="6" id="KW-1015">Disulfide bond</keyword>
<comment type="subcellular location">
    <subcellularLocation>
        <location evidence="1">Cell membrane</location>
    </subcellularLocation>
</comment>
<feature type="signal peptide" evidence="9">
    <location>
        <begin position="1"/>
        <end position="21"/>
    </location>
</feature>
<dbReference type="SUPFAM" id="SSF48726">
    <property type="entry name" value="Immunoglobulin"/>
    <property type="match status" value="1"/>
</dbReference>
<organism evidence="11 12">
    <name type="scientific">Monopterus albus</name>
    <name type="common">Swamp eel</name>
    <dbReference type="NCBI Taxonomy" id="43700"/>
    <lineage>
        <taxon>Eukaryota</taxon>
        <taxon>Metazoa</taxon>
        <taxon>Chordata</taxon>
        <taxon>Craniata</taxon>
        <taxon>Vertebrata</taxon>
        <taxon>Euteleostomi</taxon>
        <taxon>Actinopterygii</taxon>
        <taxon>Neopterygii</taxon>
        <taxon>Teleostei</taxon>
        <taxon>Neoteleostei</taxon>
        <taxon>Acanthomorphata</taxon>
        <taxon>Anabantaria</taxon>
        <taxon>Synbranchiformes</taxon>
        <taxon>Synbranchidae</taxon>
        <taxon>Monopterus</taxon>
    </lineage>
</organism>
<feature type="chain" id="PRO_5018697949" description="Ig-like domain-containing protein" evidence="9">
    <location>
        <begin position="22"/>
        <end position="254"/>
    </location>
</feature>
<evidence type="ECO:0000256" key="8">
    <source>
        <dbReference type="SAM" id="Phobius"/>
    </source>
</evidence>
<keyword evidence="7" id="KW-0325">Glycoprotein</keyword>
<dbReference type="InterPro" id="IPR003599">
    <property type="entry name" value="Ig_sub"/>
</dbReference>
<evidence type="ECO:0000313" key="11">
    <source>
        <dbReference type="Ensembl" id="ENSMALP00000004090.1"/>
    </source>
</evidence>
<keyword evidence="4" id="KW-0391">Immunity</keyword>
<reference evidence="11" key="2">
    <citation type="submission" date="2025-09" db="UniProtKB">
        <authorList>
            <consortium name="Ensembl"/>
        </authorList>
    </citation>
    <scope>IDENTIFICATION</scope>
</reference>
<dbReference type="InterPro" id="IPR013106">
    <property type="entry name" value="Ig_V-set"/>
</dbReference>
<keyword evidence="8" id="KW-0812">Transmembrane</keyword>
<dbReference type="InterPro" id="IPR036179">
    <property type="entry name" value="Ig-like_dom_sf"/>
</dbReference>
<feature type="domain" description="Ig-like" evidence="10">
    <location>
        <begin position="5"/>
        <end position="111"/>
    </location>
</feature>
<evidence type="ECO:0000256" key="6">
    <source>
        <dbReference type="ARBA" id="ARBA00023157"/>
    </source>
</evidence>
<dbReference type="Gene3D" id="2.60.40.10">
    <property type="entry name" value="Immunoglobulins"/>
    <property type="match status" value="1"/>
</dbReference>
<keyword evidence="2" id="KW-1003">Cell membrane</keyword>
<dbReference type="AlphaFoldDB" id="A0A3Q3Q4D0"/>
<evidence type="ECO:0000256" key="1">
    <source>
        <dbReference type="ARBA" id="ARBA00004236"/>
    </source>
</evidence>
<evidence type="ECO:0000256" key="5">
    <source>
        <dbReference type="ARBA" id="ARBA00023136"/>
    </source>
</evidence>
<dbReference type="InterPro" id="IPR052051">
    <property type="entry name" value="TCR_complex_component"/>
</dbReference>
<dbReference type="PANTHER" id="PTHR19433:SF111">
    <property type="entry name" value="T CELL RECEPTOR ALPHA VARIABLE 4"/>
    <property type="match status" value="1"/>
</dbReference>
<protein>
    <recommendedName>
        <fullName evidence="10">Ig-like domain-containing protein</fullName>
    </recommendedName>
</protein>
<evidence type="ECO:0000256" key="9">
    <source>
        <dbReference type="SAM" id="SignalP"/>
    </source>
</evidence>